<dbReference type="SMART" id="SM00338">
    <property type="entry name" value="BRLZ"/>
    <property type="match status" value="1"/>
</dbReference>
<feature type="compositionally biased region" description="Low complexity" evidence="4">
    <location>
        <begin position="395"/>
        <end position="408"/>
    </location>
</feature>
<feature type="compositionally biased region" description="Polar residues" evidence="4">
    <location>
        <begin position="38"/>
        <end position="60"/>
    </location>
</feature>
<dbReference type="InterPro" id="IPR004827">
    <property type="entry name" value="bZIP"/>
</dbReference>
<dbReference type="Pfam" id="PF08601">
    <property type="entry name" value="PAP1"/>
    <property type="match status" value="2"/>
</dbReference>
<proteinExistence type="predicted"/>
<comment type="caution">
    <text evidence="6">The sequence shown here is derived from an EMBL/GenBank/DDBJ whole genome shotgun (WGS) entry which is preliminary data.</text>
</comment>
<accession>A0ABR0KH47</accession>
<keyword evidence="6" id="KW-0238">DNA-binding</keyword>
<organism evidence="6 7">
    <name type="scientific">Lithohypha guttulata</name>
    <dbReference type="NCBI Taxonomy" id="1690604"/>
    <lineage>
        <taxon>Eukaryota</taxon>
        <taxon>Fungi</taxon>
        <taxon>Dikarya</taxon>
        <taxon>Ascomycota</taxon>
        <taxon>Pezizomycotina</taxon>
        <taxon>Eurotiomycetes</taxon>
        <taxon>Chaetothyriomycetidae</taxon>
        <taxon>Chaetothyriales</taxon>
        <taxon>Trichomeriaceae</taxon>
        <taxon>Lithohypha</taxon>
    </lineage>
</organism>
<protein>
    <submittedName>
        <fullName evidence="6">DNA-binding transcription factor yap1</fullName>
    </submittedName>
</protein>
<dbReference type="PANTHER" id="PTHR40621:SF6">
    <property type="entry name" value="AP-1-LIKE TRANSCRIPTION FACTOR YAP1-RELATED"/>
    <property type="match status" value="1"/>
</dbReference>
<sequence>MPETGSNLILSPNQQDLLVAALTSNLPTKEQRNMAVPTKSSQGAGNASYTPAAMSNNSAPGSGRLDYDDSPFLDSFLDGENEDSFDFDGQGQMFGDLPEDGSDDSGTADPGHLHHKRKSMGAQDDDDEEGGGKRREGDDKQAKKPGRKPLTSEPTSKRKAQNRAAQRAFRERKEQHLKDLETKVEELEKNSESATQENGQLRAQVERLQVELKEYRKRLSWISSNGVAKQQAVNNTSRPTNLGNGSSDFQFQFPKFGDSPNTGVLSGTNNQKALQPAPRAPARTSSVPTQQAASPAPIFIGRHSISSAMQNAQKSRHNSASNSPMNNAVTASPPSYNNQTQQRSVDSLSGLFSPSILEATRSSPHGYFGVGNNQNKATNRGSLDNSYSSVPGLYSGSSLSNTESPESSSDAHNQLSSIGTSPDPNFYSPHNKLQDFGMNTINEEGNIGQWNFDTHGAPEFDPSRFNWLAQQNGGGFDPVLFGDYRETTDNLVSQDFGSFFNDAYPLPELGSPSHNYGDVSGAPSDEQSKKADLMSRVEVAKEYDTLSRPSDAPKLMTCNKIWDRLQSMEKFRNGEIDIDNLCSELRAKAKCSEGGAVVEEKHVNKILGL</sequence>
<keyword evidence="7" id="KW-1185">Reference proteome</keyword>
<feature type="domain" description="BZIP" evidence="5">
    <location>
        <begin position="152"/>
        <end position="215"/>
    </location>
</feature>
<name>A0ABR0KH47_9EURO</name>
<feature type="region of interest" description="Disordered" evidence="4">
    <location>
        <begin position="266"/>
        <end position="296"/>
    </location>
</feature>
<feature type="compositionally biased region" description="Basic and acidic residues" evidence="4">
    <location>
        <begin position="130"/>
        <end position="142"/>
    </location>
</feature>
<feature type="region of interest" description="Disordered" evidence="4">
    <location>
        <begin position="23"/>
        <end position="202"/>
    </location>
</feature>
<evidence type="ECO:0000313" key="7">
    <source>
        <dbReference type="Proteomes" id="UP001345013"/>
    </source>
</evidence>
<feature type="compositionally biased region" description="Polar residues" evidence="4">
    <location>
        <begin position="371"/>
        <end position="389"/>
    </location>
</feature>
<dbReference type="Gene3D" id="1.10.238.100">
    <property type="entry name" value="YAP1 redox domain. Chain B"/>
    <property type="match status" value="1"/>
</dbReference>
<evidence type="ECO:0000313" key="6">
    <source>
        <dbReference type="EMBL" id="KAK5096062.1"/>
    </source>
</evidence>
<dbReference type="Pfam" id="PF00170">
    <property type="entry name" value="bZIP_1"/>
    <property type="match status" value="1"/>
</dbReference>
<dbReference type="PROSITE" id="PS00036">
    <property type="entry name" value="BZIP_BASIC"/>
    <property type="match status" value="1"/>
</dbReference>
<evidence type="ECO:0000256" key="3">
    <source>
        <dbReference type="ARBA" id="ARBA00023242"/>
    </source>
</evidence>
<feature type="compositionally biased region" description="Acidic residues" evidence="4">
    <location>
        <begin position="77"/>
        <end position="86"/>
    </location>
</feature>
<dbReference type="InterPro" id="IPR013910">
    <property type="entry name" value="TF_PAP1"/>
</dbReference>
<dbReference type="PANTHER" id="PTHR40621">
    <property type="entry name" value="TRANSCRIPTION FACTOR KAPC-RELATED"/>
    <property type="match status" value="1"/>
</dbReference>
<feature type="region of interest" description="Disordered" evidence="4">
    <location>
        <begin position="308"/>
        <end position="345"/>
    </location>
</feature>
<dbReference type="CDD" id="cd14688">
    <property type="entry name" value="bZIP_YAP"/>
    <property type="match status" value="1"/>
</dbReference>
<dbReference type="EMBL" id="JAVRRG010000024">
    <property type="protein sequence ID" value="KAK5096062.1"/>
    <property type="molecule type" value="Genomic_DNA"/>
</dbReference>
<comment type="subcellular location">
    <subcellularLocation>
        <location evidence="2">Cytoplasm</location>
    </subcellularLocation>
    <subcellularLocation>
        <location evidence="1">Nucleus</location>
    </subcellularLocation>
</comment>
<dbReference type="InterPro" id="IPR023167">
    <property type="entry name" value="Yap1_redox_dom_sf"/>
</dbReference>
<evidence type="ECO:0000256" key="1">
    <source>
        <dbReference type="ARBA" id="ARBA00004123"/>
    </source>
</evidence>
<dbReference type="SUPFAM" id="SSF111430">
    <property type="entry name" value="YAP1 redox domain"/>
    <property type="match status" value="1"/>
</dbReference>
<reference evidence="6 7" key="1">
    <citation type="submission" date="2023-08" db="EMBL/GenBank/DDBJ databases">
        <title>Black Yeasts Isolated from many extreme environments.</title>
        <authorList>
            <person name="Coleine C."/>
            <person name="Stajich J.E."/>
            <person name="Selbmann L."/>
        </authorList>
    </citation>
    <scope>NUCLEOTIDE SEQUENCE [LARGE SCALE GENOMIC DNA]</scope>
    <source>
        <strain evidence="6 7">CCFEE 5885</strain>
    </source>
</reference>
<feature type="compositionally biased region" description="Polar residues" evidence="4">
    <location>
        <begin position="192"/>
        <end position="201"/>
    </location>
</feature>
<feature type="compositionally biased region" description="Polar residues" evidence="4">
    <location>
        <begin position="410"/>
        <end position="423"/>
    </location>
</feature>
<feature type="compositionally biased region" description="Polar residues" evidence="4">
    <location>
        <begin position="283"/>
        <end position="293"/>
    </location>
</feature>
<feature type="region of interest" description="Disordered" evidence="4">
    <location>
        <begin position="363"/>
        <end position="429"/>
    </location>
</feature>
<evidence type="ECO:0000256" key="4">
    <source>
        <dbReference type="SAM" id="MobiDB-lite"/>
    </source>
</evidence>
<dbReference type="Gene3D" id="1.20.5.170">
    <property type="match status" value="1"/>
</dbReference>
<dbReference type="PROSITE" id="PS50217">
    <property type="entry name" value="BZIP"/>
    <property type="match status" value="1"/>
</dbReference>
<dbReference type="InterPro" id="IPR050936">
    <property type="entry name" value="AP-1-like"/>
</dbReference>
<evidence type="ECO:0000259" key="5">
    <source>
        <dbReference type="PROSITE" id="PS50217"/>
    </source>
</evidence>
<dbReference type="Proteomes" id="UP001345013">
    <property type="component" value="Unassembled WGS sequence"/>
</dbReference>
<evidence type="ECO:0000256" key="2">
    <source>
        <dbReference type="ARBA" id="ARBA00004496"/>
    </source>
</evidence>
<feature type="compositionally biased region" description="Basic and acidic residues" evidence="4">
    <location>
        <begin position="168"/>
        <end position="191"/>
    </location>
</feature>
<dbReference type="SUPFAM" id="SSF57959">
    <property type="entry name" value="Leucine zipper domain"/>
    <property type="match status" value="1"/>
</dbReference>
<keyword evidence="3" id="KW-0539">Nucleus</keyword>
<gene>
    <name evidence="6" type="primary">YAP1</name>
    <name evidence="6" type="ORF">LTR24_002761</name>
</gene>
<dbReference type="InterPro" id="IPR046347">
    <property type="entry name" value="bZIP_sf"/>
</dbReference>
<dbReference type="GO" id="GO:0003677">
    <property type="term" value="F:DNA binding"/>
    <property type="evidence" value="ECO:0007669"/>
    <property type="project" value="UniProtKB-KW"/>
</dbReference>